<dbReference type="Proteomes" id="UP001260773">
    <property type="component" value="Unassembled WGS sequence"/>
</dbReference>
<evidence type="ECO:0000313" key="6">
    <source>
        <dbReference type="Proteomes" id="UP000288388"/>
    </source>
</evidence>
<organism evidence="3 7">
    <name type="scientific">Enterococcus avium</name>
    <name type="common">Streptococcus avium</name>
    <dbReference type="NCBI Taxonomy" id="33945"/>
    <lineage>
        <taxon>Bacteria</taxon>
        <taxon>Bacillati</taxon>
        <taxon>Bacillota</taxon>
        <taxon>Bacilli</taxon>
        <taxon>Lactobacillales</taxon>
        <taxon>Enterococcaceae</taxon>
        <taxon>Enterococcus</taxon>
    </lineage>
</organism>
<feature type="compositionally biased region" description="Low complexity" evidence="1">
    <location>
        <begin position="146"/>
        <end position="173"/>
    </location>
</feature>
<feature type="signal peptide" evidence="2">
    <location>
        <begin position="1"/>
        <end position="26"/>
    </location>
</feature>
<evidence type="ECO:0000313" key="5">
    <source>
        <dbReference type="EMBL" id="RVU93051.1"/>
    </source>
</evidence>
<evidence type="ECO:0000313" key="7">
    <source>
        <dbReference type="Proteomes" id="UP001260773"/>
    </source>
</evidence>
<dbReference type="AlphaFoldDB" id="A0A2N8PS98"/>
<dbReference type="Proteomes" id="UP001264335">
    <property type="component" value="Unassembled WGS sequence"/>
</dbReference>
<feature type="chain" id="PRO_5044384657" evidence="2">
    <location>
        <begin position="27"/>
        <end position="213"/>
    </location>
</feature>
<dbReference type="EMBL" id="JARPWH010000088">
    <property type="protein sequence ID" value="MDT2404235.1"/>
    <property type="molecule type" value="Genomic_DNA"/>
</dbReference>
<evidence type="ECO:0000256" key="2">
    <source>
        <dbReference type="SAM" id="SignalP"/>
    </source>
</evidence>
<name>A0A2N8PS98_ENTAV</name>
<protein>
    <submittedName>
        <fullName evidence="3">Uncharacterized protein</fullName>
    </submittedName>
</protein>
<keyword evidence="2" id="KW-0732">Signal</keyword>
<gene>
    <name evidence="5" type="ORF">EK398_21595</name>
    <name evidence="3" type="ORF">P7D43_17850</name>
    <name evidence="4" type="ORF">P7D79_20485</name>
</gene>
<evidence type="ECO:0000313" key="4">
    <source>
        <dbReference type="EMBL" id="MDT2516602.1"/>
    </source>
</evidence>
<dbReference type="RefSeq" id="WP_048718856.1">
    <property type="nucleotide sequence ID" value="NZ_JADPDV010000078.1"/>
</dbReference>
<reference evidence="5 6" key="1">
    <citation type="submission" date="2018-12" db="EMBL/GenBank/DDBJ databases">
        <title>A novel vanA-carrying plasmid in a clinical isolate of Enterococcus avium.</title>
        <authorList>
            <person name="Bernasconi O.J."/>
            <person name="Luzzaro F."/>
            <person name="Endimiani A."/>
        </authorList>
    </citation>
    <scope>NUCLEOTIDE SEQUENCE [LARGE SCALE GENOMIC DNA]</scope>
    <source>
        <strain evidence="5 6">LC0559/18</strain>
    </source>
</reference>
<feature type="compositionally biased region" description="Low complexity" evidence="1">
    <location>
        <begin position="108"/>
        <end position="119"/>
    </location>
</feature>
<comment type="caution">
    <text evidence="3">The sequence shown here is derived from an EMBL/GenBank/DDBJ whole genome shotgun (WGS) entry which is preliminary data.</text>
</comment>
<reference evidence="3 8" key="2">
    <citation type="submission" date="2023-03" db="EMBL/GenBank/DDBJ databases">
        <authorList>
            <person name="Shen W."/>
            <person name="Cai J."/>
        </authorList>
    </citation>
    <scope>NUCLEOTIDE SEQUENCE</scope>
    <source>
        <strain evidence="3">P33-2</strain>
        <strain evidence="4 8">Y2</strain>
    </source>
</reference>
<dbReference type="EMBL" id="JARPWY010000091">
    <property type="protein sequence ID" value="MDT2516602.1"/>
    <property type="molecule type" value="Genomic_DNA"/>
</dbReference>
<evidence type="ECO:0000313" key="8">
    <source>
        <dbReference type="Proteomes" id="UP001264335"/>
    </source>
</evidence>
<evidence type="ECO:0000256" key="1">
    <source>
        <dbReference type="SAM" id="MobiDB-lite"/>
    </source>
</evidence>
<accession>A0A2N8PS98</accession>
<dbReference type="Proteomes" id="UP000288388">
    <property type="component" value="Unassembled WGS sequence"/>
</dbReference>
<dbReference type="EMBL" id="RYZS01000002">
    <property type="protein sequence ID" value="RVU93051.1"/>
    <property type="molecule type" value="Genomic_DNA"/>
</dbReference>
<feature type="region of interest" description="Disordered" evidence="1">
    <location>
        <begin position="64"/>
        <end position="187"/>
    </location>
</feature>
<proteinExistence type="predicted"/>
<feature type="compositionally biased region" description="Polar residues" evidence="1">
    <location>
        <begin position="120"/>
        <end position="145"/>
    </location>
</feature>
<feature type="compositionally biased region" description="Polar residues" evidence="1">
    <location>
        <begin position="71"/>
        <end position="81"/>
    </location>
</feature>
<evidence type="ECO:0000313" key="3">
    <source>
        <dbReference type="EMBL" id="MDT2404235.1"/>
    </source>
</evidence>
<sequence>MKSHKKKLVSASLLFVGILSFTTLKADAVATNQDVQNLRYCTINNIYKTPRAECPLRQDHILNRLDEDGTTRPQNGKQDGTGSRRANRPRIADCPNYAAKQTQATSDPATEPTATANNTQPQDGTGNQYGQQNNYDSAQETTSMNQQTTQSQQVQQPAQQQETQQQPVQQQQVRQHREYTNQTSQNNVPVQQQNRVHHNNIQPQTGSHHGRHH</sequence>